<feature type="domain" description="USP" evidence="12">
    <location>
        <begin position="434"/>
        <end position="738"/>
    </location>
</feature>
<dbReference type="SUPFAM" id="SSF54001">
    <property type="entry name" value="Cysteine proteinases"/>
    <property type="match status" value="1"/>
</dbReference>
<dbReference type="PANTHER" id="PTHR24006">
    <property type="entry name" value="UBIQUITIN CARBOXYL-TERMINAL HYDROLASE"/>
    <property type="match status" value="1"/>
</dbReference>
<dbReference type="eggNOG" id="KOG1865">
    <property type="taxonomic scope" value="Eukaryota"/>
</dbReference>
<accession>A0A1S2XJW1</accession>
<keyword evidence="7" id="KW-0833">Ubl conjugation pathway</keyword>
<keyword evidence="10" id="KW-0862">Zinc</keyword>
<dbReference type="PROSITE" id="PS50235">
    <property type="entry name" value="USP_3"/>
    <property type="match status" value="1"/>
</dbReference>
<dbReference type="FunFam" id="3.90.70.10:FF:000026">
    <property type="entry name" value="Ubiquitin carboxyl-terminal hydrolase 15"/>
    <property type="match status" value="1"/>
</dbReference>
<proteinExistence type="inferred from homology"/>
<evidence type="ECO:0000256" key="9">
    <source>
        <dbReference type="ARBA" id="ARBA00022807"/>
    </source>
</evidence>
<dbReference type="Pfam" id="PF01753">
    <property type="entry name" value="zf-MYND"/>
    <property type="match status" value="1"/>
</dbReference>
<dbReference type="GO" id="GO:0005829">
    <property type="term" value="C:cytosol"/>
    <property type="evidence" value="ECO:0007669"/>
    <property type="project" value="TreeGrafter"/>
</dbReference>
<dbReference type="EC" id="3.4.19.12" evidence="3"/>
<dbReference type="GO" id="GO:0008270">
    <property type="term" value="F:zinc ion binding"/>
    <property type="evidence" value="ECO:0007669"/>
    <property type="project" value="UniProtKB-KW"/>
</dbReference>
<dbReference type="GeneID" id="101500600"/>
<dbReference type="Pfam" id="PF00443">
    <property type="entry name" value="UCH"/>
    <property type="match status" value="1"/>
</dbReference>
<keyword evidence="9" id="KW-0788">Thiol protease</keyword>
<dbReference type="PROSITE" id="PS50865">
    <property type="entry name" value="ZF_MYND_2"/>
    <property type="match status" value="1"/>
</dbReference>
<dbReference type="OrthoDB" id="420187at2759"/>
<dbReference type="SUPFAM" id="SSF144232">
    <property type="entry name" value="HIT/MYND zinc finger-like"/>
    <property type="match status" value="1"/>
</dbReference>
<dbReference type="GO" id="GO:0004843">
    <property type="term" value="F:cysteine-type deubiquitinase activity"/>
    <property type="evidence" value="ECO:0007669"/>
    <property type="project" value="UniProtKB-EC"/>
</dbReference>
<dbReference type="InterPro" id="IPR038765">
    <property type="entry name" value="Papain-like_cys_pep_sf"/>
</dbReference>
<reference evidence="14" key="1">
    <citation type="journal article" date="2013" name="Nat. Biotechnol.">
        <title>Draft genome sequence of chickpea (Cicer arietinum) provides a resource for trait improvement.</title>
        <authorList>
            <person name="Varshney R.K."/>
            <person name="Song C."/>
            <person name="Saxena R.K."/>
            <person name="Azam S."/>
            <person name="Yu S."/>
            <person name="Sharpe A.G."/>
            <person name="Cannon S."/>
            <person name="Baek J."/>
            <person name="Rosen B.D."/>
            <person name="Tar'an B."/>
            <person name="Millan T."/>
            <person name="Zhang X."/>
            <person name="Ramsay L.D."/>
            <person name="Iwata A."/>
            <person name="Wang Y."/>
            <person name="Nelson W."/>
            <person name="Farmer A.D."/>
            <person name="Gaur P.M."/>
            <person name="Soderlund C."/>
            <person name="Penmetsa R.V."/>
            <person name="Xu C."/>
            <person name="Bharti A.K."/>
            <person name="He W."/>
            <person name="Winter P."/>
            <person name="Zhao S."/>
            <person name="Hane J.K."/>
            <person name="Carrasquilla-Garcia N."/>
            <person name="Condie J.A."/>
            <person name="Upadhyaya H.D."/>
            <person name="Luo M.C."/>
            <person name="Thudi M."/>
            <person name="Gowda C.L."/>
            <person name="Singh N.P."/>
            <person name="Lichtenzveig J."/>
            <person name="Gali K.K."/>
            <person name="Rubio J."/>
            <person name="Nadarajan N."/>
            <person name="Dolezel J."/>
            <person name="Bansal K.C."/>
            <person name="Xu X."/>
            <person name="Edwards D."/>
            <person name="Zhang G."/>
            <person name="Kahl G."/>
            <person name="Gil J."/>
            <person name="Singh K.B."/>
            <person name="Datta S.K."/>
            <person name="Jackson S.A."/>
            <person name="Wang J."/>
            <person name="Cook D.R."/>
        </authorList>
    </citation>
    <scope>NUCLEOTIDE SEQUENCE [LARGE SCALE GENOMIC DNA]</scope>
    <source>
        <strain evidence="14">cv. CDC Frontier</strain>
    </source>
</reference>
<protein>
    <recommendedName>
        <fullName evidence="3">ubiquitinyl hydrolase 1</fullName>
        <ecNumber evidence="3">3.4.19.12</ecNumber>
    </recommendedName>
</protein>
<keyword evidence="6 11" id="KW-0863">Zinc-finger</keyword>
<keyword evidence="4" id="KW-0645">Protease</keyword>
<evidence type="ECO:0000313" key="15">
    <source>
        <dbReference type="RefSeq" id="XP_004490438.1"/>
    </source>
</evidence>
<evidence type="ECO:0000256" key="7">
    <source>
        <dbReference type="ARBA" id="ARBA00022786"/>
    </source>
</evidence>
<comment type="catalytic activity">
    <reaction evidence="1">
        <text>Thiol-dependent hydrolysis of ester, thioester, amide, peptide and isopeptide bonds formed by the C-terminal Gly of ubiquitin (a 76-residue protein attached to proteins as an intracellular targeting signal).</text>
        <dbReference type="EC" id="3.4.19.12"/>
    </reaction>
</comment>
<dbReference type="GO" id="GO:0005634">
    <property type="term" value="C:nucleus"/>
    <property type="evidence" value="ECO:0007669"/>
    <property type="project" value="TreeGrafter"/>
</dbReference>
<reference evidence="15" key="2">
    <citation type="submission" date="2025-08" db="UniProtKB">
        <authorList>
            <consortium name="RefSeq"/>
        </authorList>
    </citation>
    <scope>IDENTIFICATION</scope>
    <source>
        <tissue evidence="15">Etiolated seedlings</tissue>
    </source>
</reference>
<dbReference type="PANTHER" id="PTHR24006:SF874">
    <property type="entry name" value="UBIQUITIN CARBOXYL-TERMINAL HYDROLASE 16"/>
    <property type="match status" value="1"/>
</dbReference>
<dbReference type="FunFam" id="6.10.140.2220:FF:000006">
    <property type="entry name" value="Ubiquitin carboxyl-terminal hydrolase 15"/>
    <property type="match status" value="1"/>
</dbReference>
<dbReference type="Gene3D" id="6.10.140.2220">
    <property type="match status" value="1"/>
</dbReference>
<sequence>MRVTVDLGFTTLLLVAAVSVVLPAIGFLIRHKWRRAEERAEEIKRLLILAAEESARAEREAASYQYVAPNSYENDAVSVAKNNQCAMCFSPTTTRCARCKTVRYCSGKCQIAHWRQGHKEECHPPSTTHQTDDLVSNIGKKVAEPDYRGINERVESLAEENITGSNSESSDDSSVCESIISNKHGRSEGYICTDHMCDISDIKTNGNSIGATIPLSPKFASLVDDSVHGFSTMPKLNKEEIKLTSNVNPGLTMKKGDTTEPSKVPSGFWDCTLEKNMPNAGSESSENEDLHSSHCVDVSSIHSFHTVGSKVSNHVTINPGSTLRSAEISHLPQTSADTKFVSKAEDEHLHYNTKSMNNGTRNSSQAANCFPNSKDCLKTSVPKVADQFRGSNLSKQFSVSVGSDVVGKYSDKGLFPYDLFVKLYNCNRVEFQPFGLTNVGNSCYANAVLQCLVFTPPLTAYLLQGLHSKSCVNKKWCFTCEFESLIMKSKDTKYPLSPVGILSQLQNIGSQLGNGREEDAHEFLRHVVETMQSVCLMECRVNASDSLKEQTNLLGLTFGGYLRSKIQCMKCGGKSERQERMMDLTVEIEGEIASLEEALKQFTSTETLDGENKYHCVRCKSYEKAKKKMAVSEAPNVLTIALKRFRSGKFGKLNKPIRFPEILDLAPFMSGTSDLAIYRLYGVIVHLDIGNAAYSGHYVCYVKNFQNSWFKVDDSVVMPVELETVLTRGAYMLFYARCSPRAPRLIRDMIVSSDSKSKVNGKTITMKYKHTSSDSGSTEAMTSPVSPYDIPVLETIHSKFHHMKSILEEDSSSDNSSLISNTSDECSCSTDSTCDSTGTDEFADYIFGNSGRGGGGGTSSTGVAEIDGLLCRRRPVEVERTEGGISSHLHLNTNIEHRKLDTSRCSSSFRETDSFHREGSNHFSHINSGVSYRKARERTD</sequence>
<evidence type="ECO:0000256" key="3">
    <source>
        <dbReference type="ARBA" id="ARBA00012759"/>
    </source>
</evidence>
<evidence type="ECO:0000313" key="14">
    <source>
        <dbReference type="Proteomes" id="UP000087171"/>
    </source>
</evidence>
<organism evidence="14 15">
    <name type="scientific">Cicer arietinum</name>
    <name type="common">Chickpea</name>
    <name type="synonym">Garbanzo</name>
    <dbReference type="NCBI Taxonomy" id="3827"/>
    <lineage>
        <taxon>Eukaryota</taxon>
        <taxon>Viridiplantae</taxon>
        <taxon>Streptophyta</taxon>
        <taxon>Embryophyta</taxon>
        <taxon>Tracheophyta</taxon>
        <taxon>Spermatophyta</taxon>
        <taxon>Magnoliopsida</taxon>
        <taxon>eudicotyledons</taxon>
        <taxon>Gunneridae</taxon>
        <taxon>Pentapetalae</taxon>
        <taxon>rosids</taxon>
        <taxon>fabids</taxon>
        <taxon>Fabales</taxon>
        <taxon>Fabaceae</taxon>
        <taxon>Papilionoideae</taxon>
        <taxon>50 kb inversion clade</taxon>
        <taxon>NPAAA clade</taxon>
        <taxon>Hologalegina</taxon>
        <taxon>IRL clade</taxon>
        <taxon>Cicereae</taxon>
        <taxon>Cicer</taxon>
    </lineage>
</organism>
<dbReference type="PROSITE" id="PS00972">
    <property type="entry name" value="USP_1"/>
    <property type="match status" value="1"/>
</dbReference>
<evidence type="ECO:0000256" key="10">
    <source>
        <dbReference type="ARBA" id="ARBA00022833"/>
    </source>
</evidence>
<keyword evidence="5" id="KW-0479">Metal-binding</keyword>
<dbReference type="GO" id="GO:0006508">
    <property type="term" value="P:proteolysis"/>
    <property type="evidence" value="ECO:0007669"/>
    <property type="project" value="UniProtKB-KW"/>
</dbReference>
<dbReference type="InterPro" id="IPR002893">
    <property type="entry name" value="Znf_MYND"/>
</dbReference>
<dbReference type="GO" id="GO:0016579">
    <property type="term" value="P:protein deubiquitination"/>
    <property type="evidence" value="ECO:0007669"/>
    <property type="project" value="InterPro"/>
</dbReference>
<dbReference type="RefSeq" id="XP_004490438.1">
    <property type="nucleotide sequence ID" value="XM_004490381.3"/>
</dbReference>
<evidence type="ECO:0000259" key="12">
    <source>
        <dbReference type="PROSITE" id="PS50235"/>
    </source>
</evidence>
<dbReference type="InterPro" id="IPR050164">
    <property type="entry name" value="Peptidase_C19"/>
</dbReference>
<evidence type="ECO:0000256" key="1">
    <source>
        <dbReference type="ARBA" id="ARBA00000707"/>
    </source>
</evidence>
<dbReference type="Gene3D" id="3.90.70.10">
    <property type="entry name" value="Cysteine proteinases"/>
    <property type="match status" value="1"/>
</dbReference>
<dbReference type="InterPro" id="IPR028889">
    <property type="entry name" value="USP"/>
</dbReference>
<evidence type="ECO:0000256" key="6">
    <source>
        <dbReference type="ARBA" id="ARBA00022771"/>
    </source>
</evidence>
<comment type="similarity">
    <text evidence="2">Belongs to the peptidase C19 family.</text>
</comment>
<dbReference type="STRING" id="3827.A0A1S2XJW1"/>
<dbReference type="PaxDb" id="3827-XP_004490438.1"/>
<keyword evidence="8" id="KW-0378">Hydrolase</keyword>
<evidence type="ECO:0000256" key="2">
    <source>
        <dbReference type="ARBA" id="ARBA00009085"/>
    </source>
</evidence>
<feature type="domain" description="MYND-type" evidence="13">
    <location>
        <begin position="85"/>
        <end position="122"/>
    </location>
</feature>
<evidence type="ECO:0000256" key="4">
    <source>
        <dbReference type="ARBA" id="ARBA00022670"/>
    </source>
</evidence>
<evidence type="ECO:0000256" key="11">
    <source>
        <dbReference type="PROSITE-ProRule" id="PRU00134"/>
    </source>
</evidence>
<name>A0A1S2XJW1_CICAR</name>
<dbReference type="PROSITE" id="PS01360">
    <property type="entry name" value="ZF_MYND_1"/>
    <property type="match status" value="1"/>
</dbReference>
<dbReference type="AlphaFoldDB" id="A0A1S2XJW1"/>
<gene>
    <name evidence="15" type="primary">LOC101500600</name>
</gene>
<evidence type="ECO:0000259" key="13">
    <source>
        <dbReference type="PROSITE" id="PS50865"/>
    </source>
</evidence>
<keyword evidence="14" id="KW-1185">Reference proteome</keyword>
<evidence type="ECO:0000256" key="5">
    <source>
        <dbReference type="ARBA" id="ARBA00022723"/>
    </source>
</evidence>
<evidence type="ECO:0000256" key="8">
    <source>
        <dbReference type="ARBA" id="ARBA00022801"/>
    </source>
</evidence>
<dbReference type="Proteomes" id="UP000087171">
    <property type="component" value="Chromosome Ca2"/>
</dbReference>
<dbReference type="InterPro" id="IPR018200">
    <property type="entry name" value="USP_CS"/>
</dbReference>
<dbReference type="KEGG" id="cam:101500600"/>
<dbReference type="InterPro" id="IPR001394">
    <property type="entry name" value="Peptidase_C19_UCH"/>
</dbReference>